<feature type="signal peptide" evidence="2">
    <location>
        <begin position="1"/>
        <end position="27"/>
    </location>
</feature>
<accession>A0A2T7P7W7</accession>
<keyword evidence="2" id="KW-0732">Signal</keyword>
<dbReference type="EMBL" id="PZQS01000005">
    <property type="protein sequence ID" value="PVD29508.1"/>
    <property type="molecule type" value="Genomic_DNA"/>
</dbReference>
<gene>
    <name evidence="3" type="ORF">C0Q70_08759</name>
</gene>
<sequence>MKGTQNVRRGAVIFGLLLLIAVTETSGRPANQNRNKPRSGQNRINYTASKLETEFKKQIPKNRYSNETECSVPDSKRLIFFRNCFTHLNNSDKCPPKMHRALSHVINSLKDLNKGLRIPKTNQKNEPSCNFEVTNADLAGEYAQFYSEKLLDNLKKLRCQEEKQNGRNKRKEKNKGGKESTEGRKRKRRRKNKSPTSSVSPRHLLVDCTTVSRGVVQTLGTLTSSSLVWTLAVGTQPLVLLTSSVEVVQQGEGFSLLVASLLHAHHVIISIHRIAEGRAPTVEPRGEPVRYPCSAAHFLTSSHVEL</sequence>
<evidence type="ECO:0000256" key="1">
    <source>
        <dbReference type="SAM" id="MobiDB-lite"/>
    </source>
</evidence>
<feature type="chain" id="PRO_5015723392" evidence="2">
    <location>
        <begin position="28"/>
        <end position="306"/>
    </location>
</feature>
<evidence type="ECO:0000313" key="4">
    <source>
        <dbReference type="Proteomes" id="UP000245119"/>
    </source>
</evidence>
<evidence type="ECO:0000313" key="3">
    <source>
        <dbReference type="EMBL" id="PVD29508.1"/>
    </source>
</evidence>
<feature type="region of interest" description="Disordered" evidence="1">
    <location>
        <begin position="161"/>
        <end position="203"/>
    </location>
</feature>
<name>A0A2T7P7W7_POMCA</name>
<protein>
    <submittedName>
        <fullName evidence="3">Uncharacterized protein</fullName>
    </submittedName>
</protein>
<evidence type="ECO:0000256" key="2">
    <source>
        <dbReference type="SAM" id="SignalP"/>
    </source>
</evidence>
<feature type="compositionally biased region" description="Basic residues" evidence="1">
    <location>
        <begin position="184"/>
        <end position="193"/>
    </location>
</feature>
<proteinExistence type="predicted"/>
<keyword evidence="4" id="KW-1185">Reference proteome</keyword>
<feature type="compositionally biased region" description="Basic and acidic residues" evidence="1">
    <location>
        <begin position="174"/>
        <end position="183"/>
    </location>
</feature>
<organism evidence="3 4">
    <name type="scientific">Pomacea canaliculata</name>
    <name type="common">Golden apple snail</name>
    <dbReference type="NCBI Taxonomy" id="400727"/>
    <lineage>
        <taxon>Eukaryota</taxon>
        <taxon>Metazoa</taxon>
        <taxon>Spiralia</taxon>
        <taxon>Lophotrochozoa</taxon>
        <taxon>Mollusca</taxon>
        <taxon>Gastropoda</taxon>
        <taxon>Caenogastropoda</taxon>
        <taxon>Architaenioglossa</taxon>
        <taxon>Ampullarioidea</taxon>
        <taxon>Ampullariidae</taxon>
        <taxon>Pomacea</taxon>
    </lineage>
</organism>
<dbReference type="AlphaFoldDB" id="A0A2T7P7W7"/>
<comment type="caution">
    <text evidence="3">The sequence shown here is derived from an EMBL/GenBank/DDBJ whole genome shotgun (WGS) entry which is preliminary data.</text>
</comment>
<dbReference type="Proteomes" id="UP000245119">
    <property type="component" value="Linkage Group LG5"/>
</dbReference>
<reference evidence="3 4" key="1">
    <citation type="submission" date="2018-04" db="EMBL/GenBank/DDBJ databases">
        <title>The genome of golden apple snail Pomacea canaliculata provides insight into stress tolerance and invasive adaptation.</title>
        <authorList>
            <person name="Liu C."/>
            <person name="Liu B."/>
            <person name="Ren Y."/>
            <person name="Zhang Y."/>
            <person name="Wang H."/>
            <person name="Li S."/>
            <person name="Jiang F."/>
            <person name="Yin L."/>
            <person name="Zhang G."/>
            <person name="Qian W."/>
            <person name="Fan W."/>
        </authorList>
    </citation>
    <scope>NUCLEOTIDE SEQUENCE [LARGE SCALE GENOMIC DNA]</scope>
    <source>
        <strain evidence="3">SZHN2017</strain>
        <tissue evidence="3">Muscle</tissue>
    </source>
</reference>